<evidence type="ECO:0000313" key="3">
    <source>
        <dbReference type="Proteomes" id="UP001208131"/>
    </source>
</evidence>
<reference evidence="2 3" key="1">
    <citation type="journal article" date="2021" name="ISME Commun">
        <title>Automated analysis of genomic sequences facilitates high-throughput and comprehensive description of bacteria.</title>
        <authorList>
            <person name="Hitch T.C.A."/>
        </authorList>
    </citation>
    <scope>NUCLEOTIDE SEQUENCE [LARGE SCALE GENOMIC DNA]</scope>
    <source>
        <strain evidence="2 3">Sanger_31</strain>
    </source>
</reference>
<proteinExistence type="predicted"/>
<dbReference type="Proteomes" id="UP001208131">
    <property type="component" value="Unassembled WGS sequence"/>
</dbReference>
<accession>A0AAE3LH47</accession>
<protein>
    <submittedName>
        <fullName evidence="2">PH domain-containing protein</fullName>
    </submittedName>
</protein>
<dbReference type="EMBL" id="JAOQJZ010000003">
    <property type="protein sequence ID" value="MCU6705223.1"/>
    <property type="molecule type" value="Genomic_DNA"/>
</dbReference>
<dbReference type="InterPro" id="IPR005182">
    <property type="entry name" value="YdbS-like_PH"/>
</dbReference>
<name>A0AAE3LH47_9FIRM</name>
<comment type="caution">
    <text evidence="2">The sequence shown here is derived from an EMBL/GenBank/DDBJ whole genome shotgun (WGS) entry which is preliminary data.</text>
</comment>
<dbReference type="AlphaFoldDB" id="A0AAE3LH47"/>
<evidence type="ECO:0000259" key="1">
    <source>
        <dbReference type="Pfam" id="PF03703"/>
    </source>
</evidence>
<gene>
    <name evidence="2" type="ORF">OCV57_04685</name>
</gene>
<dbReference type="Pfam" id="PF03703">
    <property type="entry name" value="bPH_2"/>
    <property type="match status" value="1"/>
</dbReference>
<organism evidence="2 3">
    <name type="scientific">Hominimerdicola aceti</name>
    <dbReference type="NCBI Taxonomy" id="2981726"/>
    <lineage>
        <taxon>Bacteria</taxon>
        <taxon>Bacillati</taxon>
        <taxon>Bacillota</taxon>
        <taxon>Clostridia</taxon>
        <taxon>Eubacteriales</taxon>
        <taxon>Oscillospiraceae</taxon>
        <taxon>Hominimerdicola</taxon>
    </lineage>
</organism>
<feature type="domain" description="YdbS-like PH" evidence="1">
    <location>
        <begin position="24"/>
        <end position="97"/>
    </location>
</feature>
<sequence length="138" mass="16161">MKKDVINYIWTDKKRTIFGLPISFTRYFLTEDKFITRKGFLSIEEDELDLYRVIDKKLVLPFGQRMFGCGTIVMNVKDVDTPIKEVKSIKAPRDVLAQLDKYININRDRYRVRGRDMVGGDGGHCHDHDDFDINDDII</sequence>
<dbReference type="RefSeq" id="WP_117858448.1">
    <property type="nucleotide sequence ID" value="NZ_JAOQJZ010000003.1"/>
</dbReference>
<evidence type="ECO:0000313" key="2">
    <source>
        <dbReference type="EMBL" id="MCU6705223.1"/>
    </source>
</evidence>
<keyword evidence="3" id="KW-1185">Reference proteome</keyword>